<sequence length="212" mass="24194">MNKETPLVPITTETHDILIHLVYATTENITGKKIYDRPLCLLHQDAASKLSRVIETLVPLELKVKIWDAYRPLEAQRQLFTHTSDPAYVSDPETGVHSHCRGIALDLTLIDKYGNELPMGTNFDDFRPLAHHGNNKISEEAQHNRLLLAGVMAIAGFEPIDNEWWHYQLPNAYNYPVINEDKAQTGIIDRTLKNDFTKTALKKNYEQSNTVF</sequence>
<feature type="site" description="Transition state stabilizer" evidence="9">
    <location>
        <position position="71"/>
    </location>
</feature>
<keyword evidence="6 9" id="KW-0224">Dipeptidase</keyword>
<evidence type="ECO:0000256" key="2">
    <source>
        <dbReference type="ARBA" id="ARBA00022670"/>
    </source>
</evidence>
<evidence type="ECO:0000256" key="3">
    <source>
        <dbReference type="ARBA" id="ARBA00022723"/>
    </source>
</evidence>
<dbReference type="PANTHER" id="PTHR43126:SF1">
    <property type="entry name" value="D-ALANYL-D-ALANINE DIPEPTIDASE"/>
    <property type="match status" value="1"/>
</dbReference>
<proteinExistence type="inferred from homology"/>
<dbReference type="SUPFAM" id="SSF55166">
    <property type="entry name" value="Hedgehog/DD-peptidase"/>
    <property type="match status" value="1"/>
</dbReference>
<evidence type="ECO:0000256" key="6">
    <source>
        <dbReference type="ARBA" id="ARBA00022997"/>
    </source>
</evidence>
<dbReference type="EC" id="3.4.13.22" evidence="9 10"/>
<comment type="caution">
    <text evidence="11">The sequence shown here is derived from an EMBL/GenBank/DDBJ whole genome shotgun (WGS) entry which is preliminary data.</text>
</comment>
<evidence type="ECO:0000256" key="10">
    <source>
        <dbReference type="PIRNR" id="PIRNR026671"/>
    </source>
</evidence>
<protein>
    <recommendedName>
        <fullName evidence="9 10">D-alanyl-D-alanine dipeptidase</fullName>
        <shortName evidence="9 10">D-Ala-D-Ala dipeptidase</shortName>
        <ecNumber evidence="9 10">3.4.13.22</ecNumber>
    </recommendedName>
</protein>
<evidence type="ECO:0000256" key="4">
    <source>
        <dbReference type="ARBA" id="ARBA00022801"/>
    </source>
</evidence>
<dbReference type="Pfam" id="PF01427">
    <property type="entry name" value="Peptidase_M15"/>
    <property type="match status" value="1"/>
</dbReference>
<dbReference type="Proteomes" id="UP001178148">
    <property type="component" value="Unassembled WGS sequence"/>
</dbReference>
<dbReference type="InterPro" id="IPR009045">
    <property type="entry name" value="Zn_M74/Hedgehog-like"/>
</dbReference>
<evidence type="ECO:0000256" key="9">
    <source>
        <dbReference type="HAMAP-Rule" id="MF_01924"/>
    </source>
</evidence>
<dbReference type="EMBL" id="JASXSV010000005">
    <property type="protein sequence ID" value="MDP0588515.1"/>
    <property type="molecule type" value="Genomic_DNA"/>
</dbReference>
<name>A0AA90NSI1_9GAMM</name>
<evidence type="ECO:0000313" key="12">
    <source>
        <dbReference type="Proteomes" id="UP001178148"/>
    </source>
</evidence>
<dbReference type="NCBIfam" id="NF007557">
    <property type="entry name" value="PRK10178.1"/>
    <property type="match status" value="1"/>
</dbReference>
<keyword evidence="5 9" id="KW-0862">Zinc</keyword>
<dbReference type="HAMAP" id="MF_01924">
    <property type="entry name" value="A_A_dipeptidase"/>
    <property type="match status" value="1"/>
</dbReference>
<gene>
    <name evidence="9 11" type="primary">ddpX</name>
    <name evidence="11" type="ORF">QS748_04720</name>
</gene>
<dbReference type="GO" id="GO:0071555">
    <property type="term" value="P:cell wall organization"/>
    <property type="evidence" value="ECO:0007669"/>
    <property type="project" value="UniProtKB-KW"/>
</dbReference>
<comment type="function">
    <text evidence="9 10">Catalyzes hydrolysis of the D-alanyl-D-alanine dipeptide.</text>
</comment>
<keyword evidence="2 9" id="KW-0645">Protease</keyword>
<dbReference type="Gene3D" id="3.30.1380.10">
    <property type="match status" value="1"/>
</dbReference>
<keyword evidence="3 9" id="KW-0479">Metal-binding</keyword>
<dbReference type="AlphaFoldDB" id="A0AA90NSI1"/>
<feature type="binding site" evidence="9">
    <location>
        <position position="106"/>
    </location>
    <ligand>
        <name>Zn(2+)</name>
        <dbReference type="ChEBI" id="CHEBI:29105"/>
        <note>catalytic</note>
    </ligand>
</feature>
<dbReference type="GO" id="GO:0008237">
    <property type="term" value="F:metallopeptidase activity"/>
    <property type="evidence" value="ECO:0007669"/>
    <property type="project" value="UniProtKB-KW"/>
</dbReference>
<dbReference type="GO" id="GO:0160237">
    <property type="term" value="F:D-Ala-D-Ala dipeptidase activity"/>
    <property type="evidence" value="ECO:0007669"/>
    <property type="project" value="UniProtKB-EC"/>
</dbReference>
<evidence type="ECO:0000256" key="7">
    <source>
        <dbReference type="ARBA" id="ARBA00023049"/>
    </source>
</evidence>
<feature type="binding site" evidence="9">
    <location>
        <position position="166"/>
    </location>
    <ligand>
        <name>Zn(2+)</name>
        <dbReference type="ChEBI" id="CHEBI:29105"/>
        <note>catalytic</note>
    </ligand>
</feature>
<comment type="catalytic activity">
    <reaction evidence="1 9 10">
        <text>D-alanyl-D-alanine + H2O = 2 D-alanine</text>
        <dbReference type="Rhea" id="RHEA:20661"/>
        <dbReference type="ChEBI" id="CHEBI:15377"/>
        <dbReference type="ChEBI" id="CHEBI:57416"/>
        <dbReference type="ChEBI" id="CHEBI:57822"/>
        <dbReference type="EC" id="3.4.13.22"/>
    </reaction>
</comment>
<reference evidence="11 12" key="1">
    <citation type="journal article" date="2023" name="bioRxiv">
        <title>An intranuclear bacterial parasite of deep-sea mussels expresses apoptosis inhibitors acquired from its host.</title>
        <authorList>
            <person name="Gonzalez Porras M.A."/>
            <person name="Assie A."/>
            <person name="Tietjen M."/>
            <person name="Violette M."/>
            <person name="Kleiner M."/>
            <person name="Gruber-Vodicka H."/>
            <person name="Dubilier N."/>
            <person name="Leisch N."/>
        </authorList>
    </citation>
    <scope>NUCLEOTIDE SEQUENCE [LARGE SCALE GENOMIC DNA]</scope>
    <source>
        <strain evidence="11">IAP13</strain>
    </source>
</reference>
<dbReference type="InterPro" id="IPR000755">
    <property type="entry name" value="A_A_dipeptidase"/>
</dbReference>
<comment type="similarity">
    <text evidence="9 10">Belongs to the peptidase M15D family.</text>
</comment>
<evidence type="ECO:0000313" key="11">
    <source>
        <dbReference type="EMBL" id="MDP0588515.1"/>
    </source>
</evidence>
<feature type="binding site" evidence="9">
    <location>
        <position position="99"/>
    </location>
    <ligand>
        <name>Zn(2+)</name>
        <dbReference type="ChEBI" id="CHEBI:29105"/>
        <note>catalytic</note>
    </ligand>
</feature>
<dbReference type="GO" id="GO:0008270">
    <property type="term" value="F:zinc ion binding"/>
    <property type="evidence" value="ECO:0007669"/>
    <property type="project" value="UniProtKB-UniRule"/>
</dbReference>
<evidence type="ECO:0000256" key="8">
    <source>
        <dbReference type="ARBA" id="ARBA00023316"/>
    </source>
</evidence>
<organism evidence="11 12">
    <name type="scientific">Candidatus Endonucleibacter bathymodioli</name>
    <dbReference type="NCBI Taxonomy" id="539814"/>
    <lineage>
        <taxon>Bacteria</taxon>
        <taxon>Pseudomonadati</taxon>
        <taxon>Pseudomonadota</taxon>
        <taxon>Gammaproteobacteria</taxon>
        <taxon>Oceanospirillales</taxon>
        <taxon>Endozoicomonadaceae</taxon>
        <taxon>Candidatus Endonucleibacter</taxon>
    </lineage>
</organism>
<feature type="active site" description="Proton donor/acceptor" evidence="9">
    <location>
        <position position="163"/>
    </location>
</feature>
<keyword evidence="4 9" id="KW-0378">Hydrolase</keyword>
<dbReference type="GO" id="GO:0006508">
    <property type="term" value="P:proteolysis"/>
    <property type="evidence" value="ECO:0007669"/>
    <property type="project" value="UniProtKB-KW"/>
</dbReference>
<keyword evidence="8 10" id="KW-0961">Cell wall biogenesis/degradation</keyword>
<evidence type="ECO:0000256" key="1">
    <source>
        <dbReference type="ARBA" id="ARBA00001362"/>
    </source>
</evidence>
<dbReference type="PIRSF" id="PIRSF026671">
    <property type="entry name" value="AA_dipeptidase"/>
    <property type="match status" value="1"/>
</dbReference>
<dbReference type="PANTHER" id="PTHR43126">
    <property type="entry name" value="D-ALANYL-D-ALANINE DIPEPTIDASE"/>
    <property type="match status" value="1"/>
</dbReference>
<keyword evidence="12" id="KW-1185">Reference proteome</keyword>
<keyword evidence="7 9" id="KW-0482">Metalloprotease</keyword>
<dbReference type="CDD" id="cd14840">
    <property type="entry name" value="D-Ala-D-Ala_dipeptidase_Aad"/>
    <property type="match status" value="1"/>
</dbReference>
<accession>A0AA90NSI1</accession>
<comment type="cofactor">
    <cofactor evidence="9">
        <name>Zn(2+)</name>
        <dbReference type="ChEBI" id="CHEBI:29105"/>
    </cofactor>
    <text evidence="9">Binds 1 zinc ion per subunit.</text>
</comment>
<evidence type="ECO:0000256" key="5">
    <source>
        <dbReference type="ARBA" id="ARBA00022833"/>
    </source>
</evidence>